<keyword evidence="2" id="KW-1185">Reference proteome</keyword>
<evidence type="ECO:0000313" key="1">
    <source>
        <dbReference type="EMBL" id="MED6155308.1"/>
    </source>
</evidence>
<sequence length="149" mass="16459">MNHTSLNGRRLFVGEAKPRSDIKTHEVYENKSNGSGNLDRTVTWSYGKKEWDENRIFMSKEVVVESDGVMEQCDTLAVNKSVCSSGVGVVDVLKQGSHGNGLEGKEKEANLMERSSNLDMGVRLSIPIVQIGPGVSDDEEDFHVWFKGA</sequence>
<dbReference type="Proteomes" id="UP001341840">
    <property type="component" value="Unassembled WGS sequence"/>
</dbReference>
<evidence type="ECO:0000313" key="2">
    <source>
        <dbReference type="Proteomes" id="UP001341840"/>
    </source>
</evidence>
<dbReference type="EMBL" id="JASCZI010120836">
    <property type="protein sequence ID" value="MED6155308.1"/>
    <property type="molecule type" value="Genomic_DNA"/>
</dbReference>
<name>A0ABU6U665_9FABA</name>
<comment type="caution">
    <text evidence="1">The sequence shown here is derived from an EMBL/GenBank/DDBJ whole genome shotgun (WGS) entry which is preliminary data.</text>
</comment>
<proteinExistence type="predicted"/>
<accession>A0ABU6U665</accession>
<gene>
    <name evidence="1" type="ORF">PIB30_003907</name>
</gene>
<protein>
    <submittedName>
        <fullName evidence="1">Uncharacterized protein</fullName>
    </submittedName>
</protein>
<reference evidence="1 2" key="1">
    <citation type="journal article" date="2023" name="Plants (Basel)">
        <title>Bridging the Gap: Combining Genomics and Transcriptomics Approaches to Understand Stylosanthes scabra, an Orphan Legume from the Brazilian Caatinga.</title>
        <authorList>
            <person name="Ferreira-Neto J.R.C."/>
            <person name="da Silva M.D."/>
            <person name="Binneck E."/>
            <person name="de Melo N.F."/>
            <person name="da Silva R.H."/>
            <person name="de Melo A.L.T.M."/>
            <person name="Pandolfi V."/>
            <person name="Bustamante F.O."/>
            <person name="Brasileiro-Vidal A.C."/>
            <person name="Benko-Iseppon A.M."/>
        </authorList>
    </citation>
    <scope>NUCLEOTIDE SEQUENCE [LARGE SCALE GENOMIC DNA]</scope>
    <source>
        <tissue evidence="1">Leaves</tissue>
    </source>
</reference>
<organism evidence="1 2">
    <name type="scientific">Stylosanthes scabra</name>
    <dbReference type="NCBI Taxonomy" id="79078"/>
    <lineage>
        <taxon>Eukaryota</taxon>
        <taxon>Viridiplantae</taxon>
        <taxon>Streptophyta</taxon>
        <taxon>Embryophyta</taxon>
        <taxon>Tracheophyta</taxon>
        <taxon>Spermatophyta</taxon>
        <taxon>Magnoliopsida</taxon>
        <taxon>eudicotyledons</taxon>
        <taxon>Gunneridae</taxon>
        <taxon>Pentapetalae</taxon>
        <taxon>rosids</taxon>
        <taxon>fabids</taxon>
        <taxon>Fabales</taxon>
        <taxon>Fabaceae</taxon>
        <taxon>Papilionoideae</taxon>
        <taxon>50 kb inversion clade</taxon>
        <taxon>dalbergioids sensu lato</taxon>
        <taxon>Dalbergieae</taxon>
        <taxon>Pterocarpus clade</taxon>
        <taxon>Stylosanthes</taxon>
    </lineage>
</organism>